<feature type="domain" description="SCP" evidence="4">
    <location>
        <begin position="13"/>
        <end position="161"/>
    </location>
</feature>
<gene>
    <name evidence="5" type="ORF">SPLIT_LOCUS12619</name>
</gene>
<dbReference type="EMBL" id="LR824540">
    <property type="protein sequence ID" value="CAH1647268.1"/>
    <property type="molecule type" value="Genomic_DNA"/>
</dbReference>
<name>A0A9P0IHW2_SPOLI</name>
<dbReference type="Pfam" id="PF00188">
    <property type="entry name" value="CAP"/>
    <property type="match status" value="1"/>
</dbReference>
<evidence type="ECO:0000256" key="3">
    <source>
        <dbReference type="SAM" id="MobiDB-lite"/>
    </source>
</evidence>
<organism evidence="5 6">
    <name type="scientific">Spodoptera littoralis</name>
    <name type="common">Egyptian cotton leafworm</name>
    <dbReference type="NCBI Taxonomy" id="7109"/>
    <lineage>
        <taxon>Eukaryota</taxon>
        <taxon>Metazoa</taxon>
        <taxon>Ecdysozoa</taxon>
        <taxon>Arthropoda</taxon>
        <taxon>Hexapoda</taxon>
        <taxon>Insecta</taxon>
        <taxon>Pterygota</taxon>
        <taxon>Neoptera</taxon>
        <taxon>Endopterygota</taxon>
        <taxon>Lepidoptera</taxon>
        <taxon>Glossata</taxon>
        <taxon>Ditrysia</taxon>
        <taxon>Noctuoidea</taxon>
        <taxon>Noctuidae</taxon>
        <taxon>Amphipyrinae</taxon>
        <taxon>Spodoptera</taxon>
    </lineage>
</organism>
<dbReference type="SMART" id="SM00198">
    <property type="entry name" value="SCP"/>
    <property type="match status" value="1"/>
</dbReference>
<dbReference type="CDD" id="cd05380">
    <property type="entry name" value="CAP_euk"/>
    <property type="match status" value="1"/>
</dbReference>
<dbReference type="Proteomes" id="UP001153321">
    <property type="component" value="Chromosome 9"/>
</dbReference>
<dbReference type="InterPro" id="IPR014044">
    <property type="entry name" value="CAP_dom"/>
</dbReference>
<dbReference type="PRINTS" id="PR00838">
    <property type="entry name" value="V5ALLERGEN"/>
</dbReference>
<reference evidence="5" key="1">
    <citation type="submission" date="2022-02" db="EMBL/GenBank/DDBJ databases">
        <authorList>
            <person name="King R."/>
        </authorList>
    </citation>
    <scope>NUCLEOTIDE SEQUENCE</scope>
</reference>
<feature type="compositionally biased region" description="Basic and acidic residues" evidence="3">
    <location>
        <begin position="506"/>
        <end position="533"/>
    </location>
</feature>
<sequence length="581" mass="65768">MCVGYQEAKLTNREKTRVLSRLNNHRNVAAGGGIRGLPPAGNMLKMRWVEELAREAQRWADQCRPPRIVEEHDACRDLYSLQVGQCVASVVGQEPVSQVETMVDAWYIQSLLYKGNVTYYVPPRKGDKYYGDFAQTMWAKSYMVGCARSRFKIPRRGRLLNVERLVCNIAPFGPQPTMPLWLPDAPTDACPTRATQSVVWHSLCDYQPKKPNEIISLDPSMTLEEHLILNAVLEIEKNKTLNFLGSLDKLYLAKVARAAIANMYTTQSYLDSVQKSEIMDLVNVIAILTNDSTIAFGPQVITENPRIKKKTLLNTGNTTVTLQTETTTKMTKAKQTKHKINKIEGPGVYRMEDFTDFLEMTENIRAIEEIPEKDKNYYAENGLIEMTKNKVPYYAKYSSDKFKKVQLCQNRAEGACVHGDQSTARYAFTVAPKQLLEDVTNERHLTSRRHFGVFDIHMYGLMNDESFSGSGDDDFLTTENSTTSITTEDPETVRELQEALARMERDMEPYDPTRKERRDLGVGEMEATSREYAETPSNDSDSGDQILKILKLIPSWTAPTESPNIATRVTPSLVIVLAVRL</sequence>
<dbReference type="AlphaFoldDB" id="A0A9P0IHW2"/>
<evidence type="ECO:0000256" key="1">
    <source>
        <dbReference type="ARBA" id="ARBA00004613"/>
    </source>
</evidence>
<dbReference type="InterPro" id="IPR035940">
    <property type="entry name" value="CAP_sf"/>
</dbReference>
<comment type="subcellular location">
    <subcellularLocation>
        <location evidence="1">Secreted</location>
    </subcellularLocation>
</comment>
<keyword evidence="6" id="KW-1185">Reference proteome</keyword>
<dbReference type="Gene3D" id="3.40.33.10">
    <property type="entry name" value="CAP"/>
    <property type="match status" value="1"/>
</dbReference>
<protein>
    <recommendedName>
        <fullName evidence="4">SCP domain-containing protein</fullName>
    </recommendedName>
</protein>
<feature type="region of interest" description="Disordered" evidence="3">
    <location>
        <begin position="506"/>
        <end position="543"/>
    </location>
</feature>
<keyword evidence="2" id="KW-0964">Secreted</keyword>
<accession>A0A9P0IHW2</accession>
<proteinExistence type="predicted"/>
<evidence type="ECO:0000313" key="6">
    <source>
        <dbReference type="Proteomes" id="UP001153321"/>
    </source>
</evidence>
<evidence type="ECO:0000256" key="2">
    <source>
        <dbReference type="ARBA" id="ARBA00022525"/>
    </source>
</evidence>
<dbReference type="InterPro" id="IPR002413">
    <property type="entry name" value="V5_allergen-like"/>
</dbReference>
<dbReference type="GO" id="GO:0005576">
    <property type="term" value="C:extracellular region"/>
    <property type="evidence" value="ECO:0007669"/>
    <property type="project" value="UniProtKB-SubCell"/>
</dbReference>
<dbReference type="PANTHER" id="PTHR10334">
    <property type="entry name" value="CYSTEINE-RICH SECRETORY PROTEIN-RELATED"/>
    <property type="match status" value="1"/>
</dbReference>
<evidence type="ECO:0000259" key="4">
    <source>
        <dbReference type="SMART" id="SM00198"/>
    </source>
</evidence>
<evidence type="ECO:0000313" key="5">
    <source>
        <dbReference type="EMBL" id="CAH1647268.1"/>
    </source>
</evidence>
<dbReference type="SUPFAM" id="SSF55797">
    <property type="entry name" value="PR-1-like"/>
    <property type="match status" value="1"/>
</dbReference>
<dbReference type="InterPro" id="IPR001283">
    <property type="entry name" value="CRISP-related"/>
</dbReference>